<dbReference type="InterPro" id="IPR036418">
    <property type="entry name" value="Cyt_c_oxidase_su6a_sf"/>
</dbReference>
<evidence type="ECO:0000256" key="4">
    <source>
        <dbReference type="ARBA" id="ARBA00022692"/>
    </source>
</evidence>
<dbReference type="FunFam" id="4.10.95.10:FF:000001">
    <property type="entry name" value="Cytochrome c oxidase subunit 6A, mitochondrial"/>
    <property type="match status" value="1"/>
</dbReference>
<accession>A0A482X408</accession>
<evidence type="ECO:0000313" key="13">
    <source>
        <dbReference type="EMBL" id="RZF40463.1"/>
    </source>
</evidence>
<dbReference type="InParanoid" id="A0A482X408"/>
<evidence type="ECO:0000256" key="3">
    <source>
        <dbReference type="ARBA" id="ARBA00005553"/>
    </source>
</evidence>
<dbReference type="STRING" id="195883.A0A482X408"/>
<keyword evidence="9 12" id="KW-0496">Mitochondrion</keyword>
<evidence type="ECO:0000313" key="14">
    <source>
        <dbReference type="Proteomes" id="UP000291343"/>
    </source>
</evidence>
<dbReference type="InterPro" id="IPR018507">
    <property type="entry name" value="Cyt_c_oxidase_su6a_CS"/>
</dbReference>
<dbReference type="UniPathway" id="UPA00705"/>
<keyword evidence="6" id="KW-0809">Transit peptide</keyword>
<organism evidence="13 14">
    <name type="scientific">Laodelphax striatellus</name>
    <name type="common">Small brown planthopper</name>
    <name type="synonym">Delphax striatella</name>
    <dbReference type="NCBI Taxonomy" id="195883"/>
    <lineage>
        <taxon>Eukaryota</taxon>
        <taxon>Metazoa</taxon>
        <taxon>Ecdysozoa</taxon>
        <taxon>Arthropoda</taxon>
        <taxon>Hexapoda</taxon>
        <taxon>Insecta</taxon>
        <taxon>Pterygota</taxon>
        <taxon>Neoptera</taxon>
        <taxon>Paraneoptera</taxon>
        <taxon>Hemiptera</taxon>
        <taxon>Auchenorrhyncha</taxon>
        <taxon>Fulgoroidea</taxon>
        <taxon>Delphacidae</taxon>
        <taxon>Criomorphinae</taxon>
        <taxon>Laodelphax</taxon>
    </lineage>
</organism>
<dbReference type="CDD" id="cd00925">
    <property type="entry name" value="Cyt_c_Oxidase_VIa"/>
    <property type="match status" value="1"/>
</dbReference>
<protein>
    <recommendedName>
        <fullName evidence="12">Cytochrome c oxidase subunit</fullName>
    </recommendedName>
    <alternativeName>
        <fullName evidence="12">Cytochrome c oxidase polypeptide VIa</fullName>
    </alternativeName>
</protein>
<name>A0A482X408_LAOST</name>
<comment type="similarity">
    <text evidence="3 11">Belongs to the cytochrome c oxidase subunit 6A family.</text>
</comment>
<keyword evidence="14" id="KW-1185">Reference proteome</keyword>
<evidence type="ECO:0000256" key="11">
    <source>
        <dbReference type="RuleBase" id="RU004396"/>
    </source>
</evidence>
<proteinExistence type="inferred from homology"/>
<dbReference type="GO" id="GO:0016491">
    <property type="term" value="F:oxidoreductase activity"/>
    <property type="evidence" value="ECO:0007669"/>
    <property type="project" value="UniProtKB-KW"/>
</dbReference>
<dbReference type="PANTHER" id="PTHR11504:SF9">
    <property type="entry name" value="CYTOCHROME C OXIDASE SUBUNIT 6A-LIKE"/>
    <property type="match status" value="1"/>
</dbReference>
<dbReference type="SUPFAM" id="SSF81411">
    <property type="entry name" value="Mitochondrial cytochrome c oxidase subunit VIa"/>
    <property type="match status" value="1"/>
</dbReference>
<evidence type="ECO:0000256" key="6">
    <source>
        <dbReference type="ARBA" id="ARBA00022946"/>
    </source>
</evidence>
<evidence type="ECO:0000256" key="7">
    <source>
        <dbReference type="ARBA" id="ARBA00022989"/>
    </source>
</evidence>
<comment type="pathway">
    <text evidence="2">Energy metabolism; oxidative phosphorylation.</text>
</comment>
<keyword evidence="7" id="KW-1133">Transmembrane helix</keyword>
<keyword evidence="8" id="KW-0560">Oxidoreductase</keyword>
<evidence type="ECO:0000256" key="10">
    <source>
        <dbReference type="ARBA" id="ARBA00023136"/>
    </source>
</evidence>
<dbReference type="PANTHER" id="PTHR11504">
    <property type="entry name" value="CYTOCHROME C OXIDASE POLYPEPTIDE VIA"/>
    <property type="match status" value="1"/>
</dbReference>
<keyword evidence="4" id="KW-0812">Transmembrane</keyword>
<comment type="caution">
    <text evidence="13">The sequence shown here is derived from an EMBL/GenBank/DDBJ whole genome shotgun (WGS) entry which is preliminary data.</text>
</comment>
<dbReference type="GO" id="GO:0030234">
    <property type="term" value="F:enzyme regulator activity"/>
    <property type="evidence" value="ECO:0007669"/>
    <property type="project" value="TreeGrafter"/>
</dbReference>
<evidence type="ECO:0000256" key="8">
    <source>
        <dbReference type="ARBA" id="ARBA00023002"/>
    </source>
</evidence>
<dbReference type="PROSITE" id="PS01329">
    <property type="entry name" value="COX6A"/>
    <property type="match status" value="1"/>
</dbReference>
<dbReference type="InterPro" id="IPR001349">
    <property type="entry name" value="Cyt_c_oxidase_su6a"/>
</dbReference>
<evidence type="ECO:0000256" key="9">
    <source>
        <dbReference type="ARBA" id="ARBA00023128"/>
    </source>
</evidence>
<reference evidence="13 14" key="1">
    <citation type="journal article" date="2017" name="Gigascience">
        <title>Genome sequence of the small brown planthopper, Laodelphax striatellus.</title>
        <authorList>
            <person name="Zhu J."/>
            <person name="Jiang F."/>
            <person name="Wang X."/>
            <person name="Yang P."/>
            <person name="Bao Y."/>
            <person name="Zhao W."/>
            <person name="Wang W."/>
            <person name="Lu H."/>
            <person name="Wang Q."/>
            <person name="Cui N."/>
            <person name="Li J."/>
            <person name="Chen X."/>
            <person name="Luo L."/>
            <person name="Yu J."/>
            <person name="Kang L."/>
            <person name="Cui F."/>
        </authorList>
    </citation>
    <scope>NUCLEOTIDE SEQUENCE [LARGE SCALE GENOMIC DNA]</scope>
    <source>
        <strain evidence="13">Lst14</strain>
    </source>
</reference>
<gene>
    <name evidence="13" type="ORF">LSTR_LSTR000342</name>
</gene>
<comment type="subcellular location">
    <subcellularLocation>
        <location evidence="1">Mitochondrion inner membrane</location>
        <topology evidence="1">Single-pass membrane protein</topology>
    </subcellularLocation>
</comment>
<dbReference type="AlphaFoldDB" id="A0A482X408"/>
<dbReference type="SMR" id="A0A482X408"/>
<evidence type="ECO:0000256" key="2">
    <source>
        <dbReference type="ARBA" id="ARBA00004673"/>
    </source>
</evidence>
<dbReference type="GO" id="GO:0005743">
    <property type="term" value="C:mitochondrial inner membrane"/>
    <property type="evidence" value="ECO:0007669"/>
    <property type="project" value="UniProtKB-SubCell"/>
</dbReference>
<evidence type="ECO:0000256" key="1">
    <source>
        <dbReference type="ARBA" id="ARBA00004434"/>
    </source>
</evidence>
<dbReference type="GO" id="GO:0006123">
    <property type="term" value="P:mitochondrial electron transport, cytochrome c to oxygen"/>
    <property type="evidence" value="ECO:0007669"/>
    <property type="project" value="TreeGrafter"/>
</dbReference>
<dbReference type="Pfam" id="PF02046">
    <property type="entry name" value="COX6A"/>
    <property type="match status" value="1"/>
</dbReference>
<dbReference type="Gene3D" id="4.10.95.10">
    <property type="entry name" value="Cytochrome c oxidase, subunit VIa"/>
    <property type="match status" value="1"/>
</dbReference>
<sequence>MASFPRIFFRKISSTPALKAIDAGGAYHQEADKARDLWKKITLFVAFPAIAIASANCYVMEISHHHERPEFVPYEHMRIRTKKFFWGDGNHTFFHNKEVNPLPDGYED</sequence>
<keyword evidence="5 12" id="KW-0999">Mitochondrion inner membrane</keyword>
<dbReference type="OrthoDB" id="5947505at2759"/>
<evidence type="ECO:0000256" key="12">
    <source>
        <dbReference type="RuleBase" id="RU004397"/>
    </source>
</evidence>
<keyword evidence="10 12" id="KW-0472">Membrane</keyword>
<dbReference type="EMBL" id="QKKF02018223">
    <property type="protein sequence ID" value="RZF40463.1"/>
    <property type="molecule type" value="Genomic_DNA"/>
</dbReference>
<dbReference type="Proteomes" id="UP000291343">
    <property type="component" value="Unassembled WGS sequence"/>
</dbReference>
<dbReference type="FunCoup" id="A0A482X408">
    <property type="interactions" value="319"/>
</dbReference>
<evidence type="ECO:0000256" key="5">
    <source>
        <dbReference type="ARBA" id="ARBA00022792"/>
    </source>
</evidence>